<keyword evidence="1" id="KW-0732">Signal</keyword>
<accession>A0ABP8U157</accession>
<dbReference type="RefSeq" id="WP_345428396.1">
    <property type="nucleotide sequence ID" value="NZ_BAABHK010000001.1"/>
</dbReference>
<dbReference type="Proteomes" id="UP001501442">
    <property type="component" value="Unassembled WGS sequence"/>
</dbReference>
<reference evidence="3" key="1">
    <citation type="journal article" date="2019" name="Int. J. Syst. Evol. Microbiol.">
        <title>The Global Catalogue of Microorganisms (GCM) 10K type strain sequencing project: providing services to taxonomists for standard genome sequencing and annotation.</title>
        <authorList>
            <consortium name="The Broad Institute Genomics Platform"/>
            <consortium name="The Broad Institute Genome Sequencing Center for Infectious Disease"/>
            <person name="Wu L."/>
            <person name="Ma J."/>
        </authorList>
    </citation>
    <scope>NUCLEOTIDE SEQUENCE [LARGE SCALE GENOMIC DNA]</scope>
    <source>
        <strain evidence="3">JCM 17939</strain>
    </source>
</reference>
<evidence type="ECO:0000313" key="3">
    <source>
        <dbReference type="Proteomes" id="UP001501442"/>
    </source>
</evidence>
<dbReference type="EMBL" id="BAABHK010000001">
    <property type="protein sequence ID" value="GAA4619992.1"/>
    <property type="molecule type" value="Genomic_DNA"/>
</dbReference>
<sequence>MRAATTRTHSRSRRSIAVVNAAVGSALLTALMAAPAHAGGTPNVYRKARTSTATATFQSGGSAWIQTDPLTFNHALTGADRADEHISEVPALKIPFPGVWEVSYHARPIIQPTTNAPLYVRTALFRNGARIPSSEAVTGIAGPNQLLQASAGQTFAHIFAAGDVLTLHASRIGQAGHASVASNDDGRTVVMAHWISPGF</sequence>
<name>A0ABP8U157_9ACTN</name>
<feature type="chain" id="PRO_5046535077" description="Secreted protein" evidence="1">
    <location>
        <begin position="39"/>
        <end position="199"/>
    </location>
</feature>
<evidence type="ECO:0008006" key="4">
    <source>
        <dbReference type="Google" id="ProtNLM"/>
    </source>
</evidence>
<protein>
    <recommendedName>
        <fullName evidence="4">Secreted protein</fullName>
    </recommendedName>
</protein>
<feature type="signal peptide" evidence="1">
    <location>
        <begin position="1"/>
        <end position="38"/>
    </location>
</feature>
<evidence type="ECO:0000256" key="1">
    <source>
        <dbReference type="SAM" id="SignalP"/>
    </source>
</evidence>
<comment type="caution">
    <text evidence="2">The sequence shown here is derived from an EMBL/GenBank/DDBJ whole genome shotgun (WGS) entry which is preliminary data.</text>
</comment>
<gene>
    <name evidence="2" type="ORF">GCM10023196_002230</name>
</gene>
<organism evidence="2 3">
    <name type="scientific">Actinoallomurus vinaceus</name>
    <dbReference type="NCBI Taxonomy" id="1080074"/>
    <lineage>
        <taxon>Bacteria</taxon>
        <taxon>Bacillati</taxon>
        <taxon>Actinomycetota</taxon>
        <taxon>Actinomycetes</taxon>
        <taxon>Streptosporangiales</taxon>
        <taxon>Thermomonosporaceae</taxon>
        <taxon>Actinoallomurus</taxon>
    </lineage>
</organism>
<keyword evidence="3" id="KW-1185">Reference proteome</keyword>
<proteinExistence type="predicted"/>
<evidence type="ECO:0000313" key="2">
    <source>
        <dbReference type="EMBL" id="GAA4619992.1"/>
    </source>
</evidence>